<keyword evidence="2" id="KW-1185">Reference proteome</keyword>
<evidence type="ECO:0000313" key="2">
    <source>
        <dbReference type="Proteomes" id="UP000095472"/>
    </source>
</evidence>
<gene>
    <name evidence="1" type="ORF">BH720_032960</name>
</gene>
<protein>
    <submittedName>
        <fullName evidence="1">Alkaline phosphatase PhoX</fullName>
    </submittedName>
</protein>
<sequence length="46" mass="4989">MGFNPIPVSEADTIVVPEGYSAQVLIPWGEPITGSYPSYRLDNSGY</sequence>
<organism evidence="1 2">
    <name type="scientific">Desertifilum tharense IPPAS B-1220</name>
    <dbReference type="NCBI Taxonomy" id="1781255"/>
    <lineage>
        <taxon>Bacteria</taxon>
        <taxon>Bacillati</taxon>
        <taxon>Cyanobacteriota</taxon>
        <taxon>Cyanophyceae</taxon>
        <taxon>Desertifilales</taxon>
        <taxon>Desertifilaceae</taxon>
        <taxon>Desertifilum</taxon>
    </lineage>
</organism>
<evidence type="ECO:0000313" key="1">
    <source>
        <dbReference type="EMBL" id="XPM63891.1"/>
    </source>
</evidence>
<proteinExistence type="predicted"/>
<accession>A0ACD5GTI8</accession>
<dbReference type="Proteomes" id="UP000095472">
    <property type="component" value="Chromosome"/>
</dbReference>
<dbReference type="EMBL" id="CP182909">
    <property type="protein sequence ID" value="XPM63891.1"/>
    <property type="molecule type" value="Genomic_DNA"/>
</dbReference>
<name>A0ACD5GTI8_9CYAN</name>
<reference evidence="1 2" key="1">
    <citation type="journal article" date="2016" name="Genome Announc.">
        <title>Draft Genome Sequence of the Thermotolerant Cyanobacterium Desertifilum sp. IPPAS B-1220.</title>
        <authorList>
            <person name="Mironov K.S."/>
            <person name="Sinetova M.A."/>
            <person name="Bolatkhan K."/>
            <person name="Zayadan B.K."/>
            <person name="Ustinova V.V."/>
            <person name="Kupriyanova E.V."/>
            <person name="Skrypnik A.N."/>
            <person name="Gogoleva N.E."/>
            <person name="Gogolev Y.V."/>
            <person name="Los D.A."/>
        </authorList>
    </citation>
    <scope>NUCLEOTIDE SEQUENCE [LARGE SCALE GENOMIC DNA]</scope>
    <source>
        <strain evidence="1 2">IPPAS B-1220</strain>
    </source>
</reference>